<evidence type="ECO:0000313" key="7">
    <source>
        <dbReference type="Proteomes" id="UP000609531"/>
    </source>
</evidence>
<dbReference type="EC" id="6.3.3.2" evidence="5"/>
<keyword evidence="7" id="KW-1185">Reference proteome</keyword>
<dbReference type="EMBL" id="JAEKJA010000018">
    <property type="protein sequence ID" value="MBJ3777591.1"/>
    <property type="molecule type" value="Genomic_DNA"/>
</dbReference>
<keyword evidence="3 4" id="KW-0067">ATP-binding</keyword>
<proteinExistence type="inferred from homology"/>
<evidence type="ECO:0000313" key="6">
    <source>
        <dbReference type="EMBL" id="MBJ3777591.1"/>
    </source>
</evidence>
<feature type="binding site" evidence="4">
    <location>
        <position position="49"/>
    </location>
    <ligand>
        <name>substrate</name>
    </ligand>
</feature>
<comment type="catalytic activity">
    <reaction evidence="5">
        <text>(6S)-5-formyl-5,6,7,8-tetrahydrofolate + ATP = (6R)-5,10-methenyltetrahydrofolate + ADP + phosphate</text>
        <dbReference type="Rhea" id="RHEA:10488"/>
        <dbReference type="ChEBI" id="CHEBI:30616"/>
        <dbReference type="ChEBI" id="CHEBI:43474"/>
        <dbReference type="ChEBI" id="CHEBI:57455"/>
        <dbReference type="ChEBI" id="CHEBI:57457"/>
        <dbReference type="ChEBI" id="CHEBI:456216"/>
        <dbReference type="EC" id="6.3.3.2"/>
    </reaction>
</comment>
<comment type="caution">
    <text evidence="6">The sequence shown here is derived from an EMBL/GenBank/DDBJ whole genome shotgun (WGS) entry which is preliminary data.</text>
</comment>
<keyword evidence="5" id="KW-0479">Metal-binding</keyword>
<name>A0A934IRU4_9HYPH</name>
<feature type="binding site" evidence="4">
    <location>
        <position position="54"/>
    </location>
    <ligand>
        <name>substrate</name>
    </ligand>
</feature>
<keyword evidence="6" id="KW-0436">Ligase</keyword>
<keyword evidence="2 4" id="KW-0547">Nucleotide-binding</keyword>
<organism evidence="6 7">
    <name type="scientific">Acuticoccus mangrovi</name>
    <dbReference type="NCBI Taxonomy" id="2796142"/>
    <lineage>
        <taxon>Bacteria</taxon>
        <taxon>Pseudomonadati</taxon>
        <taxon>Pseudomonadota</taxon>
        <taxon>Alphaproteobacteria</taxon>
        <taxon>Hyphomicrobiales</taxon>
        <taxon>Amorphaceae</taxon>
        <taxon>Acuticoccus</taxon>
    </lineage>
</organism>
<dbReference type="Pfam" id="PF01812">
    <property type="entry name" value="5-FTHF_cyc-lig"/>
    <property type="match status" value="1"/>
</dbReference>
<evidence type="ECO:0000256" key="1">
    <source>
        <dbReference type="ARBA" id="ARBA00010638"/>
    </source>
</evidence>
<evidence type="ECO:0000256" key="3">
    <source>
        <dbReference type="ARBA" id="ARBA00022840"/>
    </source>
</evidence>
<comment type="similarity">
    <text evidence="1 5">Belongs to the 5-formyltetrahydrofolate cyclo-ligase family.</text>
</comment>
<feature type="binding site" evidence="4">
    <location>
        <begin position="7"/>
        <end position="11"/>
    </location>
    <ligand>
        <name>ATP</name>
        <dbReference type="ChEBI" id="CHEBI:30616"/>
    </ligand>
</feature>
<dbReference type="Gene3D" id="3.40.50.10420">
    <property type="entry name" value="NagB/RpiA/CoA transferase-like"/>
    <property type="match status" value="1"/>
</dbReference>
<dbReference type="GO" id="GO:0005524">
    <property type="term" value="F:ATP binding"/>
    <property type="evidence" value="ECO:0007669"/>
    <property type="project" value="UniProtKB-KW"/>
</dbReference>
<accession>A0A934IRU4</accession>
<dbReference type="GO" id="GO:0009396">
    <property type="term" value="P:folic acid-containing compound biosynthetic process"/>
    <property type="evidence" value="ECO:0007669"/>
    <property type="project" value="TreeGrafter"/>
</dbReference>
<dbReference type="PIRSF" id="PIRSF006806">
    <property type="entry name" value="FTHF_cligase"/>
    <property type="match status" value="1"/>
</dbReference>
<sequence length="185" mass="19619">MSLSEIKKGLRRDAMARRAAAAAAAPDAAERLAARAAALPAARTVSAYVAMRDEIDPLPLARALAARGMRLALPVVADKAMSFHAWADGEPLTPGPFGTMEPSGEAATPDLLLVPLLAFTRDGGRLGYGAGHYDRWLAAHPEAKTVGLAYAAQEVEALPIEPHDQPLDAILTEREFIRTKETLCG</sequence>
<evidence type="ECO:0000256" key="4">
    <source>
        <dbReference type="PIRSR" id="PIRSR006806-1"/>
    </source>
</evidence>
<dbReference type="PANTHER" id="PTHR23407">
    <property type="entry name" value="ATPASE INHIBITOR/5-FORMYLTETRAHYDROFOLATE CYCLO-LIGASE"/>
    <property type="match status" value="1"/>
</dbReference>
<dbReference type="InterPro" id="IPR037171">
    <property type="entry name" value="NagB/RpiA_transferase-like"/>
</dbReference>
<dbReference type="Proteomes" id="UP000609531">
    <property type="component" value="Unassembled WGS sequence"/>
</dbReference>
<dbReference type="InterPro" id="IPR024185">
    <property type="entry name" value="FTHF_cligase-like_sf"/>
</dbReference>
<dbReference type="GO" id="GO:0046872">
    <property type="term" value="F:metal ion binding"/>
    <property type="evidence" value="ECO:0007669"/>
    <property type="project" value="UniProtKB-KW"/>
</dbReference>
<comment type="cofactor">
    <cofactor evidence="5">
        <name>Mg(2+)</name>
        <dbReference type="ChEBI" id="CHEBI:18420"/>
    </cofactor>
</comment>
<evidence type="ECO:0000256" key="2">
    <source>
        <dbReference type="ARBA" id="ARBA00022741"/>
    </source>
</evidence>
<reference evidence="6" key="1">
    <citation type="submission" date="2020-12" db="EMBL/GenBank/DDBJ databases">
        <title>Bacterial taxonomy.</title>
        <authorList>
            <person name="Pan X."/>
        </authorList>
    </citation>
    <scope>NUCLEOTIDE SEQUENCE</scope>
    <source>
        <strain evidence="6">B2012</strain>
    </source>
</reference>
<dbReference type="GO" id="GO:0030272">
    <property type="term" value="F:5-formyltetrahydrofolate cyclo-ligase activity"/>
    <property type="evidence" value="ECO:0007669"/>
    <property type="project" value="UniProtKB-EC"/>
</dbReference>
<evidence type="ECO:0000256" key="5">
    <source>
        <dbReference type="RuleBase" id="RU361279"/>
    </source>
</evidence>
<gene>
    <name evidence="6" type="ORF">JCR33_17935</name>
</gene>
<dbReference type="GO" id="GO:0035999">
    <property type="term" value="P:tetrahydrofolate interconversion"/>
    <property type="evidence" value="ECO:0007669"/>
    <property type="project" value="TreeGrafter"/>
</dbReference>
<protein>
    <recommendedName>
        <fullName evidence="5">5-formyltetrahydrofolate cyclo-ligase</fullName>
        <ecNumber evidence="5">6.3.3.2</ecNumber>
    </recommendedName>
</protein>
<dbReference type="SUPFAM" id="SSF100950">
    <property type="entry name" value="NagB/RpiA/CoA transferase-like"/>
    <property type="match status" value="1"/>
</dbReference>
<dbReference type="PANTHER" id="PTHR23407:SF1">
    <property type="entry name" value="5-FORMYLTETRAHYDROFOLATE CYCLO-LIGASE"/>
    <property type="match status" value="1"/>
</dbReference>
<dbReference type="RefSeq" id="WP_198883498.1">
    <property type="nucleotide sequence ID" value="NZ_JAEKJA010000018.1"/>
</dbReference>
<dbReference type="InterPro" id="IPR002698">
    <property type="entry name" value="FTHF_cligase"/>
</dbReference>
<dbReference type="AlphaFoldDB" id="A0A934IRU4"/>
<feature type="binding site" evidence="4">
    <location>
        <begin position="125"/>
        <end position="133"/>
    </location>
    <ligand>
        <name>ATP</name>
        <dbReference type="ChEBI" id="CHEBI:30616"/>
    </ligand>
</feature>
<dbReference type="NCBIfam" id="TIGR02727">
    <property type="entry name" value="MTHFS_bact"/>
    <property type="match status" value="1"/>
</dbReference>
<keyword evidence="5" id="KW-0460">Magnesium</keyword>